<dbReference type="KEGG" id="mhev:MHEL_03900"/>
<name>A0A7I7SYQ3_9MYCO</name>
<dbReference type="InterPro" id="IPR019646">
    <property type="entry name" value="Aminoglyc_AdlTrfase"/>
</dbReference>
<dbReference type="EMBL" id="AP022596">
    <property type="protein sequence ID" value="BBY62147.1"/>
    <property type="molecule type" value="Genomic_DNA"/>
</dbReference>
<protein>
    <recommendedName>
        <fullName evidence="3">Amino acid transporter</fullName>
    </recommendedName>
</protein>
<evidence type="ECO:0000313" key="2">
    <source>
        <dbReference type="Proteomes" id="UP000467148"/>
    </source>
</evidence>
<dbReference type="AlphaFoldDB" id="A0A7I7SYQ3"/>
<dbReference type="Gene3D" id="3.30.460.40">
    <property type="match status" value="1"/>
</dbReference>
<reference evidence="1 2" key="1">
    <citation type="journal article" date="2019" name="Emerg. Microbes Infect.">
        <title>Comprehensive subspecies identification of 175 nontuberculous mycobacteria species based on 7547 genomic profiles.</title>
        <authorList>
            <person name="Matsumoto Y."/>
            <person name="Kinjo T."/>
            <person name="Motooka D."/>
            <person name="Nabeya D."/>
            <person name="Jung N."/>
            <person name="Uechi K."/>
            <person name="Horii T."/>
            <person name="Iida T."/>
            <person name="Fujita J."/>
            <person name="Nakamura S."/>
        </authorList>
    </citation>
    <scope>NUCLEOTIDE SEQUENCE [LARGE SCALE GENOMIC DNA]</scope>
    <source>
        <strain evidence="1 2">JCM 30396</strain>
    </source>
</reference>
<evidence type="ECO:0000313" key="1">
    <source>
        <dbReference type="EMBL" id="BBY62147.1"/>
    </source>
</evidence>
<keyword evidence="2" id="KW-1185">Reference proteome</keyword>
<gene>
    <name evidence="1" type="ORF">MHEL_03900</name>
</gene>
<organism evidence="1 2">
    <name type="scientific">Mycolicibacterium helvum</name>
    <dbReference type="NCBI Taxonomy" id="1534349"/>
    <lineage>
        <taxon>Bacteria</taxon>
        <taxon>Bacillati</taxon>
        <taxon>Actinomycetota</taxon>
        <taxon>Actinomycetes</taxon>
        <taxon>Mycobacteriales</taxon>
        <taxon>Mycobacteriaceae</taxon>
        <taxon>Mycolicibacterium</taxon>
    </lineage>
</organism>
<dbReference type="Proteomes" id="UP000467148">
    <property type="component" value="Chromosome"/>
</dbReference>
<evidence type="ECO:0008006" key="3">
    <source>
        <dbReference type="Google" id="ProtNLM"/>
    </source>
</evidence>
<dbReference type="Pfam" id="PF10706">
    <property type="entry name" value="Aminoglyc_resit"/>
    <property type="match status" value="1"/>
</dbReference>
<proteinExistence type="predicted"/>
<sequence>MVRLYGPWRARTPREAASFLDGYPGRWWIAGGWAIDAFTGTSRAHGDLDIGIPRTEAEGFIEFVGATLDVWAAAGSLTPLPRHGASISDDCGNLWLRANGADPWEYDVLLEDVRGETWVYKRATHISRPINDCLWSHEGITYLRPEVQLLLKARHAQSKDDLDFERCLPKLDDASRCWLAQSMSEEEPGHPWGRRLTA</sequence>
<accession>A0A7I7SYQ3</accession>